<dbReference type="Gene3D" id="2.40.70.10">
    <property type="entry name" value="Acid Proteases"/>
    <property type="match status" value="1"/>
</dbReference>
<evidence type="ECO:0000313" key="2">
    <source>
        <dbReference type="EMBL" id="GJS70439.1"/>
    </source>
</evidence>
<dbReference type="Proteomes" id="UP001151760">
    <property type="component" value="Unassembled WGS sequence"/>
</dbReference>
<evidence type="ECO:0000256" key="1">
    <source>
        <dbReference type="SAM" id="MobiDB-lite"/>
    </source>
</evidence>
<proteinExistence type="predicted"/>
<dbReference type="PANTHER" id="PTHR33067:SF31">
    <property type="entry name" value="RNA-DIRECTED DNA POLYMERASE"/>
    <property type="match status" value="1"/>
</dbReference>
<keyword evidence="3" id="KW-1185">Reference proteome</keyword>
<dbReference type="PANTHER" id="PTHR33067">
    <property type="entry name" value="RNA-DIRECTED DNA POLYMERASE-RELATED"/>
    <property type="match status" value="1"/>
</dbReference>
<sequence>MVTKPKKVGSKERLASPKPRKPRTCLRWSPTTKMFDLKGKIIKSSESERQSSCFKGTVCFGNDHVAAILCYDDLQWGNLLITRVYFVEGLRHNLFLVGQLYDSVLEAAFRRNTCFIKNLEGVDPIAKSWITSNNINRNTTLSEVQGVSFRITSDVRELYTTFSALAGKLRWRGRSWVFDLNKSDLCPSFIKGLNAKGFGTSRGRFPYCMDSFQGLATKSPSLWHRPLAPNLALYDKEIWNDPRDFAKPVKAIALPQDVPSTSDHHLREIENQVQCLMEAHLAPTQPTQVNKVTTSCEICSGPHDTQYCMEYPEQAFVKYASSHTGEAGDLEALVSNFMASQDARLAKFEPDFKQQQSEMTNKINTVLKAITNQIAGGLSSDTDFHLNLPVLEVLDHAPIYNAILDKYVESLELGKNGSTFVQGEIPAKMEDPDYSLYLTDHIFILADGTKSYHVGIVKDVEVRIGKLKLLNDFYVIDMKKDPETPLLVGRGFLAIANAVIDCRMDKIRVGEGITRKDFLDCHLPREWEISRDAELNPFKDTLVFRRMVEFLGAIPINLKSNIWESDDLIQNPINWDKPPKNRDGAWHAKIRLIDPDGDEFTKTLQSVPTTRKLSKRESPREIIDLDHFYDT</sequence>
<reference evidence="2" key="2">
    <citation type="submission" date="2022-01" db="EMBL/GenBank/DDBJ databases">
        <authorList>
            <person name="Yamashiro T."/>
            <person name="Shiraishi A."/>
            <person name="Satake H."/>
            <person name="Nakayama K."/>
        </authorList>
    </citation>
    <scope>NUCLEOTIDE SEQUENCE</scope>
</reference>
<organism evidence="2 3">
    <name type="scientific">Tanacetum coccineum</name>
    <dbReference type="NCBI Taxonomy" id="301880"/>
    <lineage>
        <taxon>Eukaryota</taxon>
        <taxon>Viridiplantae</taxon>
        <taxon>Streptophyta</taxon>
        <taxon>Embryophyta</taxon>
        <taxon>Tracheophyta</taxon>
        <taxon>Spermatophyta</taxon>
        <taxon>Magnoliopsida</taxon>
        <taxon>eudicotyledons</taxon>
        <taxon>Gunneridae</taxon>
        <taxon>Pentapetalae</taxon>
        <taxon>asterids</taxon>
        <taxon>campanulids</taxon>
        <taxon>Asterales</taxon>
        <taxon>Asteraceae</taxon>
        <taxon>Asteroideae</taxon>
        <taxon>Anthemideae</taxon>
        <taxon>Anthemidinae</taxon>
        <taxon>Tanacetum</taxon>
    </lineage>
</organism>
<dbReference type="EMBL" id="BQNB010009935">
    <property type="protein sequence ID" value="GJS70439.1"/>
    <property type="molecule type" value="Genomic_DNA"/>
</dbReference>
<feature type="region of interest" description="Disordered" evidence="1">
    <location>
        <begin position="1"/>
        <end position="22"/>
    </location>
</feature>
<gene>
    <name evidence="2" type="ORF">Tco_0703280</name>
</gene>
<evidence type="ECO:0000313" key="3">
    <source>
        <dbReference type="Proteomes" id="UP001151760"/>
    </source>
</evidence>
<name>A0ABQ4XYH8_9ASTR</name>
<dbReference type="InterPro" id="IPR021109">
    <property type="entry name" value="Peptidase_aspartic_dom_sf"/>
</dbReference>
<accession>A0ABQ4XYH8</accession>
<comment type="caution">
    <text evidence="2">The sequence shown here is derived from an EMBL/GenBank/DDBJ whole genome shotgun (WGS) entry which is preliminary data.</text>
</comment>
<protein>
    <submittedName>
        <fullName evidence="2">MAK10-like protein</fullName>
    </submittedName>
</protein>
<reference evidence="2" key="1">
    <citation type="journal article" date="2022" name="Int. J. Mol. Sci.">
        <title>Draft Genome of Tanacetum Coccineum: Genomic Comparison of Closely Related Tanacetum-Family Plants.</title>
        <authorList>
            <person name="Yamashiro T."/>
            <person name="Shiraishi A."/>
            <person name="Nakayama K."/>
            <person name="Satake H."/>
        </authorList>
    </citation>
    <scope>NUCLEOTIDE SEQUENCE</scope>
</reference>